<name>A0ABS6FYL1_9FIRM</name>
<dbReference type="InterPro" id="IPR004089">
    <property type="entry name" value="MCPsignal_dom"/>
</dbReference>
<dbReference type="PANTHER" id="PTHR32089:SF112">
    <property type="entry name" value="LYSOZYME-LIKE PROTEIN-RELATED"/>
    <property type="match status" value="1"/>
</dbReference>
<accession>A0ABS6FYL1</accession>
<dbReference type="SMART" id="SM00283">
    <property type="entry name" value="MA"/>
    <property type="match status" value="1"/>
</dbReference>
<evidence type="ECO:0000256" key="1">
    <source>
        <dbReference type="ARBA" id="ARBA00023224"/>
    </source>
</evidence>
<evidence type="ECO:0000313" key="6">
    <source>
        <dbReference type="Proteomes" id="UP000779508"/>
    </source>
</evidence>
<dbReference type="PANTHER" id="PTHR32089">
    <property type="entry name" value="METHYL-ACCEPTING CHEMOTAXIS PROTEIN MCPB"/>
    <property type="match status" value="1"/>
</dbReference>
<evidence type="ECO:0000313" key="5">
    <source>
        <dbReference type="EMBL" id="MBU5675336.1"/>
    </source>
</evidence>
<dbReference type="RefSeq" id="WP_216414824.1">
    <property type="nucleotide sequence ID" value="NZ_JAHLQK010000001.1"/>
</dbReference>
<evidence type="ECO:0000256" key="2">
    <source>
        <dbReference type="PROSITE-ProRule" id="PRU00284"/>
    </source>
</evidence>
<evidence type="ECO:0000256" key="3">
    <source>
        <dbReference type="SAM" id="Phobius"/>
    </source>
</evidence>
<feature type="transmembrane region" description="Helical" evidence="3">
    <location>
        <begin position="7"/>
        <end position="24"/>
    </location>
</feature>
<keyword evidence="3" id="KW-1133">Transmembrane helix</keyword>
<gene>
    <name evidence="5" type="ORF">KQI88_02765</name>
</gene>
<dbReference type="EMBL" id="JAHLQK010000001">
    <property type="protein sequence ID" value="MBU5675336.1"/>
    <property type="molecule type" value="Genomic_DNA"/>
</dbReference>
<dbReference type="Proteomes" id="UP000779508">
    <property type="component" value="Unassembled WGS sequence"/>
</dbReference>
<keyword evidence="1 2" id="KW-0807">Transducer</keyword>
<evidence type="ECO:0000259" key="4">
    <source>
        <dbReference type="PROSITE" id="PS50111"/>
    </source>
</evidence>
<organism evidence="5 6">
    <name type="scientific">Alkaliphilus flagellatus</name>
    <dbReference type="NCBI Taxonomy" id="2841507"/>
    <lineage>
        <taxon>Bacteria</taxon>
        <taxon>Bacillati</taxon>
        <taxon>Bacillota</taxon>
        <taxon>Clostridia</taxon>
        <taxon>Peptostreptococcales</taxon>
        <taxon>Natronincolaceae</taxon>
        <taxon>Alkaliphilus</taxon>
    </lineage>
</organism>
<dbReference type="Pfam" id="PF00015">
    <property type="entry name" value="MCPsignal"/>
    <property type="match status" value="1"/>
</dbReference>
<dbReference type="PROSITE" id="PS50111">
    <property type="entry name" value="CHEMOTAXIS_TRANSDUC_2"/>
    <property type="match status" value="1"/>
</dbReference>
<reference evidence="5 6" key="1">
    <citation type="submission" date="2021-06" db="EMBL/GenBank/DDBJ databases">
        <authorList>
            <person name="Sun Q."/>
            <person name="Li D."/>
        </authorList>
    </citation>
    <scope>NUCLEOTIDE SEQUENCE [LARGE SCALE GENOMIC DNA]</scope>
    <source>
        <strain evidence="5 6">MSJ-5</strain>
    </source>
</reference>
<keyword evidence="6" id="KW-1185">Reference proteome</keyword>
<protein>
    <recommendedName>
        <fullName evidence="4">Methyl-accepting transducer domain-containing protein</fullName>
    </recommendedName>
</protein>
<keyword evidence="3" id="KW-0812">Transmembrane</keyword>
<sequence>MIKLKEMILYAVFFIIGAMISYGFTMKRNKRALKEIEKTIEEYGQGNVLYRINTAEGNDNYKSIADAFEHLHTMLKNWVFEFIRSSTVITASSKMVKEDAHNCMETINSLSHNVQSFAAGAQGVNSEILNFTALSQQLSVSITEVANISEKMNDKANATRKTVFNGSQAIEGAIKTIEEISHSLENSGDEIKRLNELMAEVQGIAGRINGIADQINLLSLNAAIEAARAGEHGRGFAVVAQEVRKLADESANAATEIGGIINGIIHQVGTTLTHMELGIKQGQESEKIAVDARGHLQEITESIEDIVTSINGITQSIGENAKATEDMAENIEKIAAFSQETTATIYEIEDMMDAQKEFIEANVNSINELDNISRKLDVFGSGFDRMLGEYLIQLSEQFADDIVNNGIDQKKIKEFARKTGAVNFCVSDEDGLMHYASDDSVIGFRLPEDQNSQAYEFRKILGDKSLKISQRMQKRDVDSKYFKFVGVARKDQKGVVQAALALDDLEKFTLD</sequence>
<proteinExistence type="predicted"/>
<dbReference type="CDD" id="cd11386">
    <property type="entry name" value="MCP_signal"/>
    <property type="match status" value="1"/>
</dbReference>
<feature type="domain" description="Methyl-accepting transducer" evidence="4">
    <location>
        <begin position="99"/>
        <end position="335"/>
    </location>
</feature>
<keyword evidence="3" id="KW-0472">Membrane</keyword>
<comment type="caution">
    <text evidence="5">The sequence shown here is derived from an EMBL/GenBank/DDBJ whole genome shotgun (WGS) entry which is preliminary data.</text>
</comment>